<organism evidence="1 2">
    <name type="scientific">Comamonas aquatica</name>
    <dbReference type="NCBI Taxonomy" id="225991"/>
    <lineage>
        <taxon>Bacteria</taxon>
        <taxon>Pseudomonadati</taxon>
        <taxon>Pseudomonadota</taxon>
        <taxon>Betaproteobacteria</taxon>
        <taxon>Burkholderiales</taxon>
        <taxon>Comamonadaceae</taxon>
        <taxon>Comamonas</taxon>
    </lineage>
</organism>
<evidence type="ECO:0000313" key="2">
    <source>
        <dbReference type="Proteomes" id="UP000834458"/>
    </source>
</evidence>
<dbReference type="AlphaFoldDB" id="A0AA35GGK5"/>
<evidence type="ECO:0000313" key="1">
    <source>
        <dbReference type="EMBL" id="CAB5695478.1"/>
    </source>
</evidence>
<sequence length="123" mass="13822">MQFNLHEREHSMTTNYTRDRDGHRAITVHDLGNQRELQITTSKSSTGPLTTRATVYQIEGNSRRHMFSFGGIRGDFSAQVACTFPGRVTANVVRAQHEQCLGQLQEILQAVQKHYEAQAAAHA</sequence>
<dbReference type="Proteomes" id="UP000834458">
    <property type="component" value="Unassembled WGS sequence"/>
</dbReference>
<gene>
    <name evidence="1" type="ORF">GHA_02335</name>
</gene>
<comment type="caution">
    <text evidence="1">The sequence shown here is derived from an EMBL/GenBank/DDBJ whole genome shotgun (WGS) entry which is preliminary data.</text>
</comment>
<name>A0AA35GGK5_9BURK</name>
<reference evidence="1" key="1">
    <citation type="submission" date="2020-05" db="EMBL/GenBank/DDBJ databases">
        <authorList>
            <person name="Delgado-Blas J."/>
        </authorList>
    </citation>
    <scope>NUCLEOTIDE SEQUENCE</scope>
    <source>
        <strain evidence="1">BB1454</strain>
    </source>
</reference>
<dbReference type="EMBL" id="CAHPSC010000032">
    <property type="protein sequence ID" value="CAB5695478.1"/>
    <property type="molecule type" value="Genomic_DNA"/>
</dbReference>
<dbReference type="RefSeq" id="WP_239231411.1">
    <property type="nucleotide sequence ID" value="NZ_CAHPSC010000032.1"/>
</dbReference>
<protein>
    <submittedName>
        <fullName evidence="1">Uncharacterized protein</fullName>
    </submittedName>
</protein>
<accession>A0AA35GGK5</accession>
<proteinExistence type="predicted"/>